<dbReference type="Proteomes" id="UP000186218">
    <property type="component" value="Unassembled WGS sequence"/>
</dbReference>
<dbReference type="InterPro" id="IPR010982">
    <property type="entry name" value="Lambda_DNA-bd_dom_sf"/>
</dbReference>
<keyword evidence="6" id="KW-1185">Reference proteome</keyword>
<keyword evidence="1" id="KW-0805">Transcription regulation</keyword>
<dbReference type="CDD" id="cd01392">
    <property type="entry name" value="HTH_LacI"/>
    <property type="match status" value="1"/>
</dbReference>
<dbReference type="AlphaFoldDB" id="A0A1N7HFW6"/>
<evidence type="ECO:0000256" key="3">
    <source>
        <dbReference type="ARBA" id="ARBA00023163"/>
    </source>
</evidence>
<dbReference type="PANTHER" id="PTHR30146">
    <property type="entry name" value="LACI-RELATED TRANSCRIPTIONAL REPRESSOR"/>
    <property type="match status" value="1"/>
</dbReference>
<dbReference type="GO" id="GO:0000976">
    <property type="term" value="F:transcription cis-regulatory region binding"/>
    <property type="evidence" value="ECO:0007669"/>
    <property type="project" value="TreeGrafter"/>
</dbReference>
<dbReference type="Pfam" id="PF00356">
    <property type="entry name" value="LacI"/>
    <property type="match status" value="1"/>
</dbReference>
<evidence type="ECO:0000313" key="6">
    <source>
        <dbReference type="Proteomes" id="UP000186218"/>
    </source>
</evidence>
<dbReference type="CDD" id="cd06267">
    <property type="entry name" value="PBP1_LacI_sugar_binding-like"/>
    <property type="match status" value="1"/>
</dbReference>
<dbReference type="SUPFAM" id="SSF47413">
    <property type="entry name" value="lambda repressor-like DNA-binding domains"/>
    <property type="match status" value="1"/>
</dbReference>
<protein>
    <submittedName>
        <fullName evidence="5">Transcriptional regulator, LacI family</fullName>
    </submittedName>
</protein>
<evidence type="ECO:0000256" key="2">
    <source>
        <dbReference type="ARBA" id="ARBA00023125"/>
    </source>
</evidence>
<proteinExistence type="predicted"/>
<accession>A0A1N7HFW6</accession>
<name>A0A1N7HFW6_9NOCA</name>
<dbReference type="SUPFAM" id="SSF53822">
    <property type="entry name" value="Periplasmic binding protein-like I"/>
    <property type="match status" value="1"/>
</dbReference>
<dbReference type="GO" id="GO:0003700">
    <property type="term" value="F:DNA-binding transcription factor activity"/>
    <property type="evidence" value="ECO:0007669"/>
    <property type="project" value="TreeGrafter"/>
</dbReference>
<evidence type="ECO:0000256" key="1">
    <source>
        <dbReference type="ARBA" id="ARBA00023015"/>
    </source>
</evidence>
<dbReference type="InterPro" id="IPR028082">
    <property type="entry name" value="Peripla_BP_I"/>
</dbReference>
<dbReference type="InterPro" id="IPR000843">
    <property type="entry name" value="HTH_LacI"/>
</dbReference>
<dbReference type="Gene3D" id="3.40.50.2300">
    <property type="match status" value="2"/>
</dbReference>
<dbReference type="PROSITE" id="PS50932">
    <property type="entry name" value="HTH_LACI_2"/>
    <property type="match status" value="1"/>
</dbReference>
<dbReference type="PANTHER" id="PTHR30146:SF109">
    <property type="entry name" value="HTH-TYPE TRANSCRIPTIONAL REGULATOR GALS"/>
    <property type="match status" value="1"/>
</dbReference>
<reference evidence="5 6" key="1">
    <citation type="submission" date="2017-01" db="EMBL/GenBank/DDBJ databases">
        <authorList>
            <person name="Mah S.A."/>
            <person name="Swanson W.J."/>
            <person name="Moy G.W."/>
            <person name="Vacquier V.D."/>
        </authorList>
    </citation>
    <scope>NUCLEOTIDE SEQUENCE [LARGE SCALE GENOMIC DNA]</scope>
    <source>
        <strain evidence="5 6">CPCC 203464</strain>
    </source>
</reference>
<dbReference type="InterPro" id="IPR046335">
    <property type="entry name" value="LacI/GalR-like_sensor"/>
</dbReference>
<feature type="domain" description="HTH lacI-type" evidence="4">
    <location>
        <begin position="6"/>
        <end position="61"/>
    </location>
</feature>
<dbReference type="EMBL" id="FTNT01000017">
    <property type="protein sequence ID" value="SIS23765.1"/>
    <property type="molecule type" value="Genomic_DNA"/>
</dbReference>
<dbReference type="Pfam" id="PF13377">
    <property type="entry name" value="Peripla_BP_3"/>
    <property type="match status" value="1"/>
</dbReference>
<dbReference type="Gene3D" id="1.10.260.40">
    <property type="entry name" value="lambda repressor-like DNA-binding domains"/>
    <property type="match status" value="1"/>
</dbReference>
<sequence length="340" mass="36447">MGTKRPTVADVARRAGTSTAVVSYVLNDGPRPVSDPLRARVSRAIDELDYRPDRRAQALRRQRRWRQIGLLVPDLTLPLFGEFVGSVERHARMRDYLTLVGNTGYEPEREEEFVTAFTEGGIDGLVVVGACNATTTAAQCAQARVPVVWMHNVRGDIDSEIVGIDHVEAGELATRHLVETHDCRDLAFVGGFTADDVAHGDRETVEQRYHGAMQVDGAAITQVSTDLTAGGAYAAVRDLLQRRPTLPAGVVVATYGQAAATTRALVDHGLRIPEDIKVVGFDGSQDRYGQFDVTSAQQPVDAITDLALDNLNAPAASATGPVPAAPVPFLHVGSSCGCRG</sequence>
<gene>
    <name evidence="5" type="ORF">SAMN05445060_4172</name>
</gene>
<evidence type="ECO:0000313" key="5">
    <source>
        <dbReference type="EMBL" id="SIS23765.1"/>
    </source>
</evidence>
<dbReference type="STRING" id="1344003.SAMN05445060_4172"/>
<organism evidence="5 6">
    <name type="scientific">Williamsia sterculiae</name>
    <dbReference type="NCBI Taxonomy" id="1344003"/>
    <lineage>
        <taxon>Bacteria</taxon>
        <taxon>Bacillati</taxon>
        <taxon>Actinomycetota</taxon>
        <taxon>Actinomycetes</taxon>
        <taxon>Mycobacteriales</taxon>
        <taxon>Nocardiaceae</taxon>
        <taxon>Williamsia</taxon>
    </lineage>
</organism>
<keyword evidence="2" id="KW-0238">DNA-binding</keyword>
<keyword evidence="3" id="KW-0804">Transcription</keyword>
<evidence type="ECO:0000259" key="4">
    <source>
        <dbReference type="PROSITE" id="PS50932"/>
    </source>
</evidence>
<dbReference type="SMART" id="SM00354">
    <property type="entry name" value="HTH_LACI"/>
    <property type="match status" value="1"/>
</dbReference>